<accession>B5CWG3</accession>
<dbReference type="EMBL" id="ABQC02000012">
    <property type="protein sequence ID" value="EDY96610.1"/>
    <property type="molecule type" value="Genomic_DNA"/>
</dbReference>
<dbReference type="Gene3D" id="1.10.10.10">
    <property type="entry name" value="Winged helix-like DNA-binding domain superfamily/Winged helix DNA-binding domain"/>
    <property type="match status" value="1"/>
</dbReference>
<dbReference type="OrthoDB" id="5570695at2"/>
<protein>
    <recommendedName>
        <fullName evidence="3">Winged helix-turn-helix domain-containing protein</fullName>
    </recommendedName>
</protein>
<reference evidence="1 2" key="2">
    <citation type="submission" date="2008-08" db="EMBL/GenBank/DDBJ databases">
        <authorList>
            <person name="Fulton L."/>
            <person name="Clifton S."/>
            <person name="Fulton B."/>
            <person name="Xu J."/>
            <person name="Minx P."/>
            <person name="Pepin K.H."/>
            <person name="Johnson M."/>
            <person name="Thiruvilangam P."/>
            <person name="Bhonagiri V."/>
            <person name="Nash W.E."/>
            <person name="Mardis E.R."/>
            <person name="Wilson R.K."/>
        </authorList>
    </citation>
    <scope>NUCLEOTIDE SEQUENCE [LARGE SCALE GENOMIC DNA]</scope>
    <source>
        <strain evidence="2">DSM 17135 / JCM 12973 / M2</strain>
    </source>
</reference>
<evidence type="ECO:0008006" key="3">
    <source>
        <dbReference type="Google" id="ProtNLM"/>
    </source>
</evidence>
<evidence type="ECO:0000313" key="2">
    <source>
        <dbReference type="Proteomes" id="UP000003452"/>
    </source>
</evidence>
<dbReference type="InterPro" id="IPR019707">
    <property type="entry name" value="DUF2582"/>
</dbReference>
<proteinExistence type="predicted"/>
<comment type="caution">
    <text evidence="1">The sequence shown here is derived from an EMBL/GenBank/DDBJ whole genome shotgun (WGS) entry which is preliminary data.</text>
</comment>
<dbReference type="AlphaFoldDB" id="B5CWG3"/>
<reference evidence="1 2" key="1">
    <citation type="submission" date="2008-08" db="EMBL/GenBank/DDBJ databases">
        <title>Draft genome sequence of Bacteroides plebeius (DSM 17135).</title>
        <authorList>
            <person name="Sudarsanam P."/>
            <person name="Ley R."/>
            <person name="Guruge J."/>
            <person name="Turnbaugh P.J."/>
            <person name="Mahowald M."/>
            <person name="Liep D."/>
            <person name="Gordon J."/>
        </authorList>
    </citation>
    <scope>NUCLEOTIDE SEQUENCE [LARGE SCALE GENOMIC DNA]</scope>
    <source>
        <strain evidence="2">DSM 17135 / JCM 12973 / M2</strain>
    </source>
</reference>
<dbReference type="HOGENOM" id="CLU_175324_0_1_10"/>
<organism evidence="1 2">
    <name type="scientific">Phocaeicola plebeius (strain DSM 17135 / JCM 12973 / CCUG 54634 / M2)</name>
    <name type="common">Bacteroides plebeius</name>
    <dbReference type="NCBI Taxonomy" id="484018"/>
    <lineage>
        <taxon>Bacteria</taxon>
        <taxon>Pseudomonadati</taxon>
        <taxon>Bacteroidota</taxon>
        <taxon>Bacteroidia</taxon>
        <taxon>Bacteroidales</taxon>
        <taxon>Bacteroidaceae</taxon>
        <taxon>Phocaeicola</taxon>
    </lineage>
</organism>
<evidence type="ECO:0000313" key="1">
    <source>
        <dbReference type="EMBL" id="EDY96610.1"/>
    </source>
</evidence>
<dbReference type="Proteomes" id="UP000003452">
    <property type="component" value="Unassembled WGS sequence"/>
</dbReference>
<name>B5CWG3_PHOPM</name>
<dbReference type="Pfam" id="PF10771">
    <property type="entry name" value="DUF2582"/>
    <property type="match status" value="1"/>
</dbReference>
<dbReference type="RefSeq" id="WP_007558720.1">
    <property type="nucleotide sequence ID" value="NZ_DS990119.1"/>
</dbReference>
<gene>
    <name evidence="1" type="ORF">BACPLE_01053</name>
</gene>
<dbReference type="GeneID" id="43183573"/>
<sequence>MKNSNVKSNAEFIGKLIADNRTWSFKELKSASSFSDMELALALGWLMHQNHILLKEENEEVCFSQDFNPYQYL</sequence>
<dbReference type="InterPro" id="IPR036388">
    <property type="entry name" value="WH-like_DNA-bd_sf"/>
</dbReference>